<keyword evidence="2" id="KW-1185">Reference proteome</keyword>
<gene>
    <name evidence="1" type="ORF">PBV87_08835</name>
</gene>
<reference evidence="1" key="1">
    <citation type="journal article" date="2023" name="Int. J. Syst. Evol. Microbiol.">
        <title>&lt;i&gt;Holtiella tumoricola&lt;/i&gt; gen. nov. sp. nov., isolated from a human clinical sample.</title>
        <authorList>
            <person name="Allen-Vercoe E."/>
            <person name="Daigneault M.C."/>
            <person name="Vancuren S.J."/>
            <person name="Cochrane K."/>
            <person name="O'Neal L.L."/>
            <person name="Sankaranarayanan K."/>
            <person name="Lawson P.A."/>
        </authorList>
    </citation>
    <scope>NUCLEOTIDE SEQUENCE</scope>
    <source>
        <strain evidence="1">CC70A</strain>
    </source>
</reference>
<comment type="caution">
    <text evidence="1">The sequence shown here is derived from an EMBL/GenBank/DDBJ whole genome shotgun (WGS) entry which is preliminary data.</text>
</comment>
<accession>A0AA42DMU6</accession>
<dbReference type="RefSeq" id="WP_271011945.1">
    <property type="nucleotide sequence ID" value="NZ_JAQIFT010000039.1"/>
</dbReference>
<organism evidence="1 2">
    <name type="scientific">Holtiella tumoricola</name>
    <dbReference type="NCBI Taxonomy" id="3018743"/>
    <lineage>
        <taxon>Bacteria</taxon>
        <taxon>Bacillati</taxon>
        <taxon>Bacillota</taxon>
        <taxon>Clostridia</taxon>
        <taxon>Lachnospirales</taxon>
        <taxon>Cellulosilyticaceae</taxon>
        <taxon>Holtiella</taxon>
    </lineage>
</organism>
<dbReference type="AlphaFoldDB" id="A0AA42DMU6"/>
<evidence type="ECO:0000313" key="1">
    <source>
        <dbReference type="EMBL" id="MDA3731578.1"/>
    </source>
</evidence>
<proteinExistence type="predicted"/>
<sequence>MWGRIMEVNIGDMQIKYPELTVEFNETFDMDTTPLVSEIKLYNLSDNSIAAILQEKTVTVNAGYQDTGLFCISKGELRQAFTKFEGRDKITTLRTLNISPDINALYMKTYSKGTSLKDIFTDLLSGSGVNITTLQVPSVSIPKAYHLKGKKVDVLKKLCKEFGISMTIDNTGLTQIGKVGSLGEDTGYLLKAETGLIGSPIPVIDEEGLLKYEVKSMFLPGIKALSKLRIESKTLTGNVIVISGSHDLSKDKWVTSLEVETLA</sequence>
<protein>
    <submittedName>
        <fullName evidence="1">Uncharacterized protein</fullName>
    </submittedName>
</protein>
<dbReference type="Proteomes" id="UP001169242">
    <property type="component" value="Unassembled WGS sequence"/>
</dbReference>
<dbReference type="EMBL" id="JAQIFT010000039">
    <property type="protein sequence ID" value="MDA3731578.1"/>
    <property type="molecule type" value="Genomic_DNA"/>
</dbReference>
<evidence type="ECO:0000313" key="2">
    <source>
        <dbReference type="Proteomes" id="UP001169242"/>
    </source>
</evidence>
<name>A0AA42DMU6_9FIRM</name>
<dbReference type="NCBIfam" id="NF047561">
    <property type="entry name" value="orf58_phage_fam"/>
    <property type="match status" value="1"/>
</dbReference>